<keyword evidence="16" id="KW-0067">ATP-binding</keyword>
<organism evidence="16 17">
    <name type="scientific">Methylomonas rapida</name>
    <dbReference type="NCBI Taxonomy" id="2963939"/>
    <lineage>
        <taxon>Bacteria</taxon>
        <taxon>Pseudomonadati</taxon>
        <taxon>Pseudomonadota</taxon>
        <taxon>Gammaproteobacteria</taxon>
        <taxon>Methylococcales</taxon>
        <taxon>Methylococcaceae</taxon>
        <taxon>Methylomonas</taxon>
    </lineage>
</organism>
<dbReference type="PROSITE" id="PS50885">
    <property type="entry name" value="HAMP"/>
    <property type="match status" value="1"/>
</dbReference>
<keyword evidence="5 11" id="KW-0597">Phosphoprotein</keyword>
<dbReference type="InterPro" id="IPR011006">
    <property type="entry name" value="CheY-like_superfamily"/>
</dbReference>
<dbReference type="InterPro" id="IPR036890">
    <property type="entry name" value="HATPase_C_sf"/>
</dbReference>
<feature type="modified residue" description="4-aspartylphosphate" evidence="11">
    <location>
        <position position="721"/>
    </location>
</feature>
<keyword evidence="4" id="KW-1003">Cell membrane</keyword>
<evidence type="ECO:0000259" key="13">
    <source>
        <dbReference type="PROSITE" id="PS50109"/>
    </source>
</evidence>
<dbReference type="RefSeq" id="WP_255187428.1">
    <property type="nucleotide sequence ID" value="NZ_CP113517.1"/>
</dbReference>
<feature type="transmembrane region" description="Helical" evidence="12">
    <location>
        <begin position="316"/>
        <end position="335"/>
    </location>
</feature>
<feature type="domain" description="Response regulatory" evidence="14">
    <location>
        <begin position="672"/>
        <end position="788"/>
    </location>
</feature>
<dbReference type="Pfam" id="PF02743">
    <property type="entry name" value="dCache_1"/>
    <property type="match status" value="1"/>
</dbReference>
<evidence type="ECO:0000256" key="2">
    <source>
        <dbReference type="ARBA" id="ARBA00004651"/>
    </source>
</evidence>
<dbReference type="SUPFAM" id="SSF55874">
    <property type="entry name" value="ATPase domain of HSP90 chaperone/DNA topoisomerase II/histidine kinase"/>
    <property type="match status" value="1"/>
</dbReference>
<evidence type="ECO:0000256" key="5">
    <source>
        <dbReference type="ARBA" id="ARBA00022553"/>
    </source>
</evidence>
<dbReference type="CDD" id="cd17546">
    <property type="entry name" value="REC_hyHK_CKI1_RcsC-like"/>
    <property type="match status" value="1"/>
</dbReference>
<dbReference type="PRINTS" id="PR00344">
    <property type="entry name" value="BCTRLSENSOR"/>
</dbReference>
<dbReference type="GO" id="GO:0005524">
    <property type="term" value="F:ATP binding"/>
    <property type="evidence" value="ECO:0007669"/>
    <property type="project" value="UniProtKB-KW"/>
</dbReference>
<dbReference type="PANTHER" id="PTHR43047:SF72">
    <property type="entry name" value="OSMOSENSING HISTIDINE PROTEIN KINASE SLN1"/>
    <property type="match status" value="1"/>
</dbReference>
<evidence type="ECO:0000256" key="1">
    <source>
        <dbReference type="ARBA" id="ARBA00000085"/>
    </source>
</evidence>
<dbReference type="InterPro" id="IPR001789">
    <property type="entry name" value="Sig_transdc_resp-reg_receiver"/>
</dbReference>
<dbReference type="Pfam" id="PF00512">
    <property type="entry name" value="HisKA"/>
    <property type="match status" value="1"/>
</dbReference>
<dbReference type="EMBL" id="CP113517">
    <property type="protein sequence ID" value="WAR46519.1"/>
    <property type="molecule type" value="Genomic_DNA"/>
</dbReference>
<dbReference type="SMART" id="SM00388">
    <property type="entry name" value="HisKA"/>
    <property type="match status" value="1"/>
</dbReference>
<keyword evidence="7 12" id="KW-0812">Transmembrane</keyword>
<dbReference type="Gene3D" id="3.30.565.10">
    <property type="entry name" value="Histidine kinase-like ATPase, C-terminal domain"/>
    <property type="match status" value="1"/>
</dbReference>
<dbReference type="PROSITE" id="PS50109">
    <property type="entry name" value="HIS_KIN"/>
    <property type="match status" value="1"/>
</dbReference>
<keyword evidence="16" id="KW-0547">Nucleotide-binding</keyword>
<evidence type="ECO:0000256" key="8">
    <source>
        <dbReference type="ARBA" id="ARBA00022777"/>
    </source>
</evidence>
<dbReference type="PROSITE" id="PS50110">
    <property type="entry name" value="RESPONSE_REGULATORY"/>
    <property type="match status" value="1"/>
</dbReference>
<feature type="domain" description="HAMP" evidence="15">
    <location>
        <begin position="337"/>
        <end position="389"/>
    </location>
</feature>
<dbReference type="InterPro" id="IPR003661">
    <property type="entry name" value="HisK_dim/P_dom"/>
</dbReference>
<evidence type="ECO:0000256" key="9">
    <source>
        <dbReference type="ARBA" id="ARBA00022989"/>
    </source>
</evidence>
<keyword evidence="6" id="KW-0808">Transferase</keyword>
<evidence type="ECO:0000256" key="6">
    <source>
        <dbReference type="ARBA" id="ARBA00022679"/>
    </source>
</evidence>
<dbReference type="CDD" id="cd16922">
    <property type="entry name" value="HATPase_EvgS-ArcB-TorS-like"/>
    <property type="match status" value="1"/>
</dbReference>
<comment type="catalytic activity">
    <reaction evidence="1">
        <text>ATP + protein L-histidine = ADP + protein N-phospho-L-histidine.</text>
        <dbReference type="EC" id="2.7.13.3"/>
    </reaction>
</comment>
<dbReference type="PANTHER" id="PTHR43047">
    <property type="entry name" value="TWO-COMPONENT HISTIDINE PROTEIN KINASE"/>
    <property type="match status" value="1"/>
</dbReference>
<dbReference type="InterPro" id="IPR033479">
    <property type="entry name" value="dCache_1"/>
</dbReference>
<dbReference type="CDD" id="cd00082">
    <property type="entry name" value="HisKA"/>
    <property type="match status" value="1"/>
</dbReference>
<dbReference type="Gene3D" id="3.30.450.20">
    <property type="entry name" value="PAS domain"/>
    <property type="match status" value="1"/>
</dbReference>
<evidence type="ECO:0000313" key="17">
    <source>
        <dbReference type="Proteomes" id="UP001162780"/>
    </source>
</evidence>
<evidence type="ECO:0000256" key="12">
    <source>
        <dbReference type="SAM" id="Phobius"/>
    </source>
</evidence>
<evidence type="ECO:0000256" key="10">
    <source>
        <dbReference type="ARBA" id="ARBA00023136"/>
    </source>
</evidence>
<evidence type="ECO:0000256" key="11">
    <source>
        <dbReference type="PROSITE-ProRule" id="PRU00169"/>
    </source>
</evidence>
<evidence type="ECO:0000256" key="4">
    <source>
        <dbReference type="ARBA" id="ARBA00022475"/>
    </source>
</evidence>
<sequence length="879" mass="97311">MNGGRIHAWLLAAFLLLALAPLLGGGWYFLHIYENALRETVANNLVQITNKKYDQIDRFFQERYNDITLLANRTSVQNAILELSQLWQAQGPHSPSYQRLSESLDKSMLSFLESGDYYDLLLIDKGGNVLYSVAREADFATNLFSGPYRDTHFAEDVETALNLLQTGQTIFAPYAPSQDKEASFLISPVLHDGKPIGVVALQFNWDRLASVATDRTGLGTSGETVLAQKDGDFVLYTSPLQHIENAAFRYRIPFAEVAVPMKHALSGQSGYSVMIADYARQSTVSAWRYLPALRWGMVVKIDTDEALAPLRRMQQLTVAVLFVLTCAISLLAIYFSRIMTKPLINLIAATQQMTRKNFNIKATPTGPRELRELAAAFNQMSARLAELYTGLEIKVRERDNEILARKQAEAALIEARDAAEAANRAKSVFLANMSHELRTPLNAILGFAQILRRDPSLTDEQHSKLETINRSGSHLLALINDVLEISRIEAGRTEVQNEVFSLTEMLTSAEDMIRLRAESKGLHFASLRDGELPRYVVGDAHHLRQILLNLLSNAVKYTAQGSVRLHVQAEGDNIRFEVSDTGAGIAEADLPRIFQAFYQTEKGAAQGEGTGLGLTISREFVRLMGGTIDVSSEPGKGSTFVFTVPLPEAEAPALSAPPSQVIGLAPDQPTVRVLVAEDNNDNRELIRLLLSNIGFEVKTVENGQQAVDCFQTWRPWFIWMDMRMPVMNGYEATKAIRALPGGNKVKIAALTASAFREDKDGILAAGCDDMLAKPVDEQKLLKVMGDQLGLRYRYADEVSGNASELPRSNGALDLSTLSPELRAELAEAAELLDAEKIKAILAHLQPEHPEIAKAIRIWTEVYRFDLVAKLCRNGQAQPE</sequence>
<dbReference type="InterPro" id="IPR004358">
    <property type="entry name" value="Sig_transdc_His_kin-like_C"/>
</dbReference>
<dbReference type="Gene3D" id="3.40.50.2300">
    <property type="match status" value="1"/>
</dbReference>
<keyword evidence="10 12" id="KW-0472">Membrane</keyword>
<dbReference type="SMART" id="SM00304">
    <property type="entry name" value="HAMP"/>
    <property type="match status" value="1"/>
</dbReference>
<dbReference type="Pfam" id="PF02518">
    <property type="entry name" value="HATPase_c"/>
    <property type="match status" value="1"/>
</dbReference>
<dbReference type="InterPro" id="IPR036097">
    <property type="entry name" value="HisK_dim/P_sf"/>
</dbReference>
<dbReference type="CDD" id="cd06225">
    <property type="entry name" value="HAMP"/>
    <property type="match status" value="1"/>
</dbReference>
<dbReference type="Pfam" id="PF00072">
    <property type="entry name" value="Response_reg"/>
    <property type="match status" value="1"/>
</dbReference>
<accession>A0ABY7GPZ3</accession>
<dbReference type="Proteomes" id="UP001162780">
    <property type="component" value="Chromosome"/>
</dbReference>
<proteinExistence type="predicted"/>
<keyword evidence="17" id="KW-1185">Reference proteome</keyword>
<keyword evidence="9 12" id="KW-1133">Transmembrane helix</keyword>
<dbReference type="Gene3D" id="6.10.340.10">
    <property type="match status" value="1"/>
</dbReference>
<dbReference type="InterPro" id="IPR003594">
    <property type="entry name" value="HATPase_dom"/>
</dbReference>
<name>A0ABY7GPZ3_9GAMM</name>
<evidence type="ECO:0000313" key="16">
    <source>
        <dbReference type="EMBL" id="WAR46519.1"/>
    </source>
</evidence>
<dbReference type="SUPFAM" id="SSF158472">
    <property type="entry name" value="HAMP domain-like"/>
    <property type="match status" value="1"/>
</dbReference>
<protein>
    <recommendedName>
        <fullName evidence="3">histidine kinase</fullName>
        <ecNumber evidence="3">2.7.13.3</ecNumber>
    </recommendedName>
</protein>
<dbReference type="EC" id="2.7.13.3" evidence="3"/>
<evidence type="ECO:0000256" key="3">
    <source>
        <dbReference type="ARBA" id="ARBA00012438"/>
    </source>
</evidence>
<dbReference type="InterPro" id="IPR005467">
    <property type="entry name" value="His_kinase_dom"/>
</dbReference>
<feature type="domain" description="Histidine kinase" evidence="13">
    <location>
        <begin position="432"/>
        <end position="648"/>
    </location>
</feature>
<evidence type="ECO:0000259" key="14">
    <source>
        <dbReference type="PROSITE" id="PS50110"/>
    </source>
</evidence>
<dbReference type="SMART" id="SM00387">
    <property type="entry name" value="HATPase_c"/>
    <property type="match status" value="1"/>
</dbReference>
<dbReference type="InterPro" id="IPR003660">
    <property type="entry name" value="HAMP_dom"/>
</dbReference>
<keyword evidence="8" id="KW-0418">Kinase</keyword>
<evidence type="ECO:0000256" key="7">
    <source>
        <dbReference type="ARBA" id="ARBA00022692"/>
    </source>
</evidence>
<reference evidence="16" key="1">
    <citation type="submission" date="2022-11" db="EMBL/GenBank/DDBJ databases">
        <title>Methylomonas rapida sp. nov., Carotenoid-Producing Obligate Methanotrophs with High Growth Characteristics and Biotechnological Potential.</title>
        <authorList>
            <person name="Tikhonova E.N."/>
            <person name="Suleimanov R.Z."/>
            <person name="Miroshnikov K."/>
            <person name="Oshkin I.Y."/>
            <person name="Belova S.E."/>
            <person name="Danilova O.V."/>
            <person name="Ashikhmin A."/>
            <person name="Konopkin A."/>
            <person name="But S.Y."/>
            <person name="Khmelenina V.N."/>
            <person name="Kuznetsov N."/>
            <person name="Pimenov N.V."/>
            <person name="Dedysh S.N."/>
        </authorList>
    </citation>
    <scope>NUCLEOTIDE SEQUENCE</scope>
    <source>
        <strain evidence="16">MP1</strain>
    </source>
</reference>
<dbReference type="Gene3D" id="1.10.287.130">
    <property type="match status" value="1"/>
</dbReference>
<gene>
    <name evidence="16" type="ORF">NM686_008385</name>
</gene>
<dbReference type="Pfam" id="PF00672">
    <property type="entry name" value="HAMP"/>
    <property type="match status" value="1"/>
</dbReference>
<dbReference type="SUPFAM" id="SSF47384">
    <property type="entry name" value="Homodimeric domain of signal transducing histidine kinase"/>
    <property type="match status" value="1"/>
</dbReference>
<dbReference type="SMART" id="SM00448">
    <property type="entry name" value="REC"/>
    <property type="match status" value="1"/>
</dbReference>
<evidence type="ECO:0000259" key="15">
    <source>
        <dbReference type="PROSITE" id="PS50885"/>
    </source>
</evidence>
<dbReference type="SUPFAM" id="SSF52172">
    <property type="entry name" value="CheY-like"/>
    <property type="match status" value="1"/>
</dbReference>
<comment type="subcellular location">
    <subcellularLocation>
        <location evidence="2">Cell membrane</location>
        <topology evidence="2">Multi-pass membrane protein</topology>
    </subcellularLocation>
</comment>